<dbReference type="Gene3D" id="3.60.15.10">
    <property type="entry name" value="Ribonuclease Z/Hydroxyacylglutathione hydrolase-like"/>
    <property type="match status" value="1"/>
</dbReference>
<dbReference type="AlphaFoldDB" id="A0A382GMH9"/>
<organism evidence="2">
    <name type="scientific">marine metagenome</name>
    <dbReference type="NCBI Taxonomy" id="408172"/>
    <lineage>
        <taxon>unclassified sequences</taxon>
        <taxon>metagenomes</taxon>
        <taxon>ecological metagenomes</taxon>
    </lineage>
</organism>
<dbReference type="InterPro" id="IPR036866">
    <property type="entry name" value="RibonucZ/Hydroxyglut_hydro"/>
</dbReference>
<evidence type="ECO:0000256" key="1">
    <source>
        <dbReference type="ARBA" id="ARBA00010303"/>
    </source>
</evidence>
<dbReference type="PANTHER" id="PTHR46522">
    <property type="entry name" value="CYTIDINE MONOPHOSPHATE-N-ACETYLNEURAMINIC ACID HYDROXYLASE"/>
    <property type="match status" value="1"/>
</dbReference>
<reference evidence="2" key="1">
    <citation type="submission" date="2018-05" db="EMBL/GenBank/DDBJ databases">
        <authorList>
            <person name="Lanie J.A."/>
            <person name="Ng W.-L."/>
            <person name="Kazmierczak K.M."/>
            <person name="Andrzejewski T.M."/>
            <person name="Davidsen T.M."/>
            <person name="Wayne K.J."/>
            <person name="Tettelin H."/>
            <person name="Glass J.I."/>
            <person name="Rusch D."/>
            <person name="Podicherti R."/>
            <person name="Tsui H.-C.T."/>
            <person name="Winkler M.E."/>
        </authorList>
    </citation>
    <scope>NUCLEOTIDE SEQUENCE</scope>
</reference>
<dbReference type="GO" id="GO:0030338">
    <property type="term" value="F:CMP-N-acetylneuraminate monooxygenase activity"/>
    <property type="evidence" value="ECO:0007669"/>
    <property type="project" value="TreeGrafter"/>
</dbReference>
<sequence length="436" mass="49730">MKITQLNSASNMIEDSISGSNVKILCDPWLEGEEYLGSWAMYPPYNFKPENFSDVDFIYISHIHPDHSSANTLSKLGKKIPVLIHNFPEKSLKNKIENLGFKTIELEHGVRTRLKNNLHVNIMAADNCDPNVCGKIMGCGLSEVRFKTTQIDTMVIFDNGKQVIVNTNDCPFDIAKNTATIVKSLYHKIDALLIGYVAASSWPHCYNLSEAEKEEEARKKQNAKLETAKKYIELLQPKYYIPFAGRYTLCGKNAVLNPYRGEPELEDAFEWLRDNIEQKKYLGVILNNDCWLDVDTGNANKNYVPINKNEKKDYVNNILSRKKLPYENEPIPITSEILGLIPKAYENFEKIRRKIGWISDATIILKTTNGDDDLIIAISCNGNGFSKISNDDIKKYKVRMILSLDIRLLKWLLYGPDKAHWSDADLGSHLRYERVG</sequence>
<proteinExistence type="inferred from homology"/>
<dbReference type="SUPFAM" id="SSF56281">
    <property type="entry name" value="Metallo-hydrolase/oxidoreductase"/>
    <property type="match status" value="1"/>
</dbReference>
<dbReference type="CDD" id="cd06262">
    <property type="entry name" value="metallo-hydrolase-like_MBL-fold"/>
    <property type="match status" value="1"/>
</dbReference>
<dbReference type="GO" id="GO:0005737">
    <property type="term" value="C:cytoplasm"/>
    <property type="evidence" value="ECO:0007669"/>
    <property type="project" value="TreeGrafter"/>
</dbReference>
<gene>
    <name evidence="2" type="ORF">METZ01_LOCUS229033</name>
</gene>
<name>A0A382GMH9_9ZZZZ</name>
<evidence type="ECO:0008006" key="3">
    <source>
        <dbReference type="Google" id="ProtNLM"/>
    </source>
</evidence>
<dbReference type="EMBL" id="UINC01056308">
    <property type="protein sequence ID" value="SVB76179.1"/>
    <property type="molecule type" value="Genomic_DNA"/>
</dbReference>
<dbReference type="PANTHER" id="PTHR46522:SF1">
    <property type="entry name" value="INACTIVE CYTIDINE MONOPHOSPHATE-N-ACETYLNEURAMINIC ACID HYDROXYLASE"/>
    <property type="match status" value="1"/>
</dbReference>
<comment type="similarity">
    <text evidence="1">Belongs to the CMP-Neu5Ac hydroxylase family.</text>
</comment>
<dbReference type="InterPro" id="IPR027033">
    <property type="entry name" value="Cnh"/>
</dbReference>
<evidence type="ECO:0000313" key="2">
    <source>
        <dbReference type="EMBL" id="SVB76179.1"/>
    </source>
</evidence>
<protein>
    <recommendedName>
        <fullName evidence="3">Metallo-beta-lactamase domain-containing protein</fullName>
    </recommendedName>
</protein>
<feature type="non-terminal residue" evidence="2">
    <location>
        <position position="436"/>
    </location>
</feature>
<accession>A0A382GMH9</accession>
<dbReference type="GO" id="GO:0046381">
    <property type="term" value="P:CMP-N-acetylneuraminate metabolic process"/>
    <property type="evidence" value="ECO:0007669"/>
    <property type="project" value="TreeGrafter"/>
</dbReference>